<dbReference type="AlphaFoldDB" id="A0A6J6U2A8"/>
<dbReference type="InterPro" id="IPR020843">
    <property type="entry name" value="ER"/>
</dbReference>
<dbReference type="PANTHER" id="PTHR44154:SF1">
    <property type="entry name" value="QUINONE OXIDOREDUCTASE"/>
    <property type="match status" value="1"/>
</dbReference>
<protein>
    <submittedName>
        <fullName evidence="3">Unannotated protein</fullName>
    </submittedName>
</protein>
<evidence type="ECO:0000313" key="3">
    <source>
        <dbReference type="EMBL" id="CAB4753445.1"/>
    </source>
</evidence>
<evidence type="ECO:0000259" key="2">
    <source>
        <dbReference type="SMART" id="SM00829"/>
    </source>
</evidence>
<accession>A0A6J6U2A8</accession>
<dbReference type="InterPro" id="IPR051603">
    <property type="entry name" value="Zinc-ADH_QOR/CCCR"/>
</dbReference>
<gene>
    <name evidence="3" type="ORF">UFOPK2761_02126</name>
</gene>
<dbReference type="NCBIfam" id="TIGR02817">
    <property type="entry name" value="adh_fam_1"/>
    <property type="match status" value="1"/>
</dbReference>
<dbReference type="InterPro" id="IPR013154">
    <property type="entry name" value="ADH-like_N"/>
</dbReference>
<dbReference type="PANTHER" id="PTHR44154">
    <property type="entry name" value="QUINONE OXIDOREDUCTASE"/>
    <property type="match status" value="1"/>
</dbReference>
<name>A0A6J6U2A8_9ZZZZ</name>
<dbReference type="SUPFAM" id="SSF50129">
    <property type="entry name" value="GroES-like"/>
    <property type="match status" value="1"/>
</dbReference>
<dbReference type="Pfam" id="PF13602">
    <property type="entry name" value="ADH_zinc_N_2"/>
    <property type="match status" value="1"/>
</dbReference>
<dbReference type="SUPFAM" id="SSF51735">
    <property type="entry name" value="NAD(P)-binding Rossmann-fold domains"/>
    <property type="match status" value="1"/>
</dbReference>
<dbReference type="Gene3D" id="3.90.180.10">
    <property type="entry name" value="Medium-chain alcohol dehydrogenases, catalytic domain"/>
    <property type="match status" value="1"/>
</dbReference>
<dbReference type="SMART" id="SM00829">
    <property type="entry name" value="PKS_ER"/>
    <property type="match status" value="1"/>
</dbReference>
<proteinExistence type="predicted"/>
<dbReference type="EMBL" id="CAEZYQ010000016">
    <property type="protein sequence ID" value="CAB4753445.1"/>
    <property type="molecule type" value="Genomic_DNA"/>
</dbReference>
<feature type="domain" description="Enoyl reductase (ER)" evidence="2">
    <location>
        <begin position="30"/>
        <end position="350"/>
    </location>
</feature>
<organism evidence="3">
    <name type="scientific">freshwater metagenome</name>
    <dbReference type="NCBI Taxonomy" id="449393"/>
    <lineage>
        <taxon>unclassified sequences</taxon>
        <taxon>metagenomes</taxon>
        <taxon>ecological metagenomes</taxon>
    </lineage>
</organism>
<sequence>MTTDIHATAPSDHPAAATMRAVAFTRSLPVDDPASQVDVELPRPVPGARDLLVEVRAVSVNPVDVKVRGGGDPDGARVLGFDAAGVVVEVGEDVTLFQPGDEVWYAGDILRPGTNAELHVVDERIVARKPRSLSFANAAALPLTAITAWEGLFEKLRLTEASTGTLLVVGARGGVGSMVLQLAEALLPGVRVVGTSSPEESEAWVRGLGAEATVNHRAGDLRGQIVEAAPDGVDWVFTARVADPDQLELYVDVLNPFGQIVAIDDPETLDIAFLKSKSISFHWELMFTRPIAGGDGQLAQHRPLTDVAALVDEGRVRSTATTVLRPIDAEQLRAAHRQVESGRTIGKVVVAAQ</sequence>
<keyword evidence="1" id="KW-0521">NADP</keyword>
<dbReference type="CDD" id="cd08252">
    <property type="entry name" value="AL_MDR"/>
    <property type="match status" value="1"/>
</dbReference>
<dbReference type="InterPro" id="IPR014182">
    <property type="entry name" value="ADH_Zn_typ-1"/>
</dbReference>
<dbReference type="GO" id="GO:0016491">
    <property type="term" value="F:oxidoreductase activity"/>
    <property type="evidence" value="ECO:0007669"/>
    <property type="project" value="InterPro"/>
</dbReference>
<evidence type="ECO:0000256" key="1">
    <source>
        <dbReference type="ARBA" id="ARBA00022857"/>
    </source>
</evidence>
<dbReference type="Gene3D" id="3.40.50.720">
    <property type="entry name" value="NAD(P)-binding Rossmann-like Domain"/>
    <property type="match status" value="1"/>
</dbReference>
<dbReference type="GO" id="GO:0008270">
    <property type="term" value="F:zinc ion binding"/>
    <property type="evidence" value="ECO:0007669"/>
    <property type="project" value="InterPro"/>
</dbReference>
<dbReference type="InterPro" id="IPR036291">
    <property type="entry name" value="NAD(P)-bd_dom_sf"/>
</dbReference>
<reference evidence="3" key="1">
    <citation type="submission" date="2020-05" db="EMBL/GenBank/DDBJ databases">
        <authorList>
            <person name="Chiriac C."/>
            <person name="Salcher M."/>
            <person name="Ghai R."/>
            <person name="Kavagutti S V."/>
        </authorList>
    </citation>
    <scope>NUCLEOTIDE SEQUENCE</scope>
</reference>
<dbReference type="InterPro" id="IPR011032">
    <property type="entry name" value="GroES-like_sf"/>
</dbReference>
<dbReference type="Pfam" id="PF08240">
    <property type="entry name" value="ADH_N"/>
    <property type="match status" value="1"/>
</dbReference>